<dbReference type="EMBL" id="JAZDUA010000029">
    <property type="protein sequence ID" value="KAK7872108.1"/>
    <property type="molecule type" value="Genomic_DNA"/>
</dbReference>
<feature type="repeat" description="ANK" evidence="3">
    <location>
        <begin position="1165"/>
        <end position="1197"/>
    </location>
</feature>
<dbReference type="Gene3D" id="1.25.40.20">
    <property type="entry name" value="Ankyrin repeat-containing domain"/>
    <property type="match status" value="6"/>
</dbReference>
<accession>A0AAN9VXE3</accession>
<reference evidence="6 7" key="1">
    <citation type="submission" date="2024-03" db="EMBL/GenBank/DDBJ databases">
        <title>The genome assembly and annotation of the cricket Gryllus longicercus Weissman &amp; Gray.</title>
        <authorList>
            <person name="Szrajer S."/>
            <person name="Gray D."/>
            <person name="Ylla G."/>
        </authorList>
    </citation>
    <scope>NUCLEOTIDE SEQUENCE [LARGE SCALE GENOMIC DNA]</scope>
    <source>
        <strain evidence="6">DAG 2021-001</strain>
        <tissue evidence="6">Whole body minus gut</tissue>
    </source>
</reference>
<evidence type="ECO:0000313" key="7">
    <source>
        <dbReference type="Proteomes" id="UP001378592"/>
    </source>
</evidence>
<dbReference type="Gene3D" id="3.40.50.300">
    <property type="entry name" value="P-loop containing nucleotide triphosphate hydrolases"/>
    <property type="match status" value="1"/>
</dbReference>
<feature type="repeat" description="ANK" evidence="3">
    <location>
        <begin position="1336"/>
        <end position="1368"/>
    </location>
</feature>
<evidence type="ECO:0000256" key="4">
    <source>
        <dbReference type="SAM" id="MobiDB-lite"/>
    </source>
</evidence>
<sequence>MPPNGLNHNTQIIRECALEEFRFVFYTTMDVLPGWQPSTSTPQFAFPFEDIFSTSSRGQILTFDHSCQEIWNMMDSSEEDIFRREFLPRLRIFGGQSQASALDQLIAEAITDALGGQLPRTEAILSKYLLFLRDWWQSSKGDCLTQSTTELENIIRDDINDSTCTECLFFQERYCEALANQLQDGHASYIVTPSIPASLRHSKLKLTFGKTLPRTFIIISDTNVEEYPLEALLSVCEKMAEEVVLNLDCVNEQALHFAGEILARQTCNLRIVSSTWERSVHDVLARRAQRYTTWSEVWALGHMQEIEAQRLLEAHVLFQGHVVALQELDGAWPSMRREVSGATLAALATGDTVAFGAPLPKMYEHYVPRELYHKAELSRDVFQLSSSLEHFFLKGFPESELTWLRSDECPWTESYDVQEMPPSSRLQRLQDGLFGRRRRPRLRSVLSTTTTWSCWANIHDEVLLVQDTSLEPRNLHWLSFTQGQIVWHKSSGSSAALRQFVQRRSAECGHDSNCAHADCEGLLGWRARELLLISEPGMGKSTLLARAAHALKRREPQHWVLLLRLGHSLLDQLPDAPTPDDVVALLAKAAGCQPTDDGKAPWLAAGARFLRESVLRSRRANVLLDGVDEACPAHKAKALAVLRLLREWRVARVWVTARPALQEDLAQALQCAPLGLRPLSEDEQRRYLAQRWGSSSEAQDNVDERVNQFLRSLQNATEHHGHALSGVPLYTRILAEAYKDEPSVSGESPPHDSLSEMNSMTIIRKFVEETEKRYWKKSGIPQSTLINFGIDKQSNFITVHQICAIFLLFNDENLLGQHFQKINDAVSEIVKHFETENKGIMTNVIDGKPEFMHQTFVEYFAASWLCDHFHEVPKLIYYVYANHWTEVPSFLDAHLSWGLRLHEAALGGSVRGVCEALRAHAPVIAVDRGGRTALHLAAARALPDVVSTLLAAGAPPAARDQLLRWTPLRYLDASAGRARANAEQLLRAADALLRAGADARDAPRMTRNARHDGSLMSVAMGRNLANVVGAFLARGMMGYLARRAAWNSAAWGSAAVGVGVNEADASGLAPLHHAAMRGHARLAELLLARGADVHALTPARKTPLHLAALGGHSVLCKKLLQAKAKVNACDGRGRRPLHEAARWGHGAVCELLQEAGADVRAADAQGRTALHEAAGAGEHGACEVLLGRGADPNARDAHGRTPFHYAANGARQEDPLCCCLETSSGSSDLAEACSAADEESLQWQETLLARQAVCQLLARSGADLEARDAAGRTPFLEAARVGDEALCAALAALGAAPSALDARRRSALHAAARAPGAAALCRALAPHVHVGARDADCRTALHEAAAGEDERAVGVLVELGADVHAKDIFGSSPLHIAARAGAELGCRRLLQAGACVNAADNVALTPLHEAVRCGREAVCRVLLAHGADPDAPDLHGRTPLHDAVALRLRHVGELLLEHGADVRAEDAEGKTPLHEAARAGDGALCEWLVEKGANAHQVDEDGRTAMHEAAAHGRIGACVVLASLGLALHTHDHRGRSALDLAAQAGYDVAHALLRKVHRAARQDDPAPAATPRTLDDAD</sequence>
<dbReference type="Proteomes" id="UP001378592">
    <property type="component" value="Unassembled WGS sequence"/>
</dbReference>
<evidence type="ECO:0000256" key="3">
    <source>
        <dbReference type="PROSITE-ProRule" id="PRU00023"/>
    </source>
</evidence>
<dbReference type="PROSITE" id="PS50297">
    <property type="entry name" value="ANK_REP_REGION"/>
    <property type="match status" value="10"/>
</dbReference>
<dbReference type="InterPro" id="IPR036770">
    <property type="entry name" value="Ankyrin_rpt-contain_sf"/>
</dbReference>
<feature type="repeat" description="ANK" evidence="3">
    <location>
        <begin position="1132"/>
        <end position="1164"/>
    </location>
</feature>
<keyword evidence="2 3" id="KW-0040">ANK repeat</keyword>
<dbReference type="InterPro" id="IPR007111">
    <property type="entry name" value="NACHT_NTPase"/>
</dbReference>
<comment type="caution">
    <text evidence="6">The sequence shown here is derived from an EMBL/GenBank/DDBJ whole genome shotgun (WGS) entry which is preliminary data.</text>
</comment>
<dbReference type="SMART" id="SM00248">
    <property type="entry name" value="ANK"/>
    <property type="match status" value="13"/>
</dbReference>
<feature type="repeat" description="ANK" evidence="3">
    <location>
        <begin position="929"/>
        <end position="961"/>
    </location>
</feature>
<dbReference type="Pfam" id="PF12796">
    <property type="entry name" value="Ank_2"/>
    <property type="match status" value="3"/>
</dbReference>
<dbReference type="PRINTS" id="PR01415">
    <property type="entry name" value="ANKYRIN"/>
</dbReference>
<feature type="repeat" description="ANK" evidence="3">
    <location>
        <begin position="1435"/>
        <end position="1467"/>
    </location>
</feature>
<dbReference type="PANTHER" id="PTHR24126">
    <property type="entry name" value="ANKYRIN REPEAT, PH AND SEC7 DOMAIN CONTAINING PROTEIN SECG-RELATED"/>
    <property type="match status" value="1"/>
</dbReference>
<dbReference type="Pfam" id="PF05729">
    <property type="entry name" value="NACHT"/>
    <property type="match status" value="1"/>
</dbReference>
<organism evidence="6 7">
    <name type="scientific">Gryllus longicercus</name>
    <dbReference type="NCBI Taxonomy" id="2509291"/>
    <lineage>
        <taxon>Eukaryota</taxon>
        <taxon>Metazoa</taxon>
        <taxon>Ecdysozoa</taxon>
        <taxon>Arthropoda</taxon>
        <taxon>Hexapoda</taxon>
        <taxon>Insecta</taxon>
        <taxon>Pterygota</taxon>
        <taxon>Neoptera</taxon>
        <taxon>Polyneoptera</taxon>
        <taxon>Orthoptera</taxon>
        <taxon>Ensifera</taxon>
        <taxon>Gryllidea</taxon>
        <taxon>Grylloidea</taxon>
        <taxon>Gryllidae</taxon>
        <taxon>Gryllinae</taxon>
        <taxon>Gryllus</taxon>
    </lineage>
</organism>
<proteinExistence type="predicted"/>
<evidence type="ECO:0000259" key="5">
    <source>
        <dbReference type="Pfam" id="PF05729"/>
    </source>
</evidence>
<evidence type="ECO:0000256" key="2">
    <source>
        <dbReference type="ARBA" id="ARBA00023043"/>
    </source>
</evidence>
<keyword evidence="1" id="KW-0677">Repeat</keyword>
<dbReference type="InterPro" id="IPR027417">
    <property type="entry name" value="P-loop_NTPase"/>
</dbReference>
<feature type="repeat" description="ANK" evidence="3">
    <location>
        <begin position="1369"/>
        <end position="1401"/>
    </location>
</feature>
<feature type="repeat" description="ANK" evidence="3">
    <location>
        <begin position="1099"/>
        <end position="1131"/>
    </location>
</feature>
<name>A0AAN9VXE3_9ORTH</name>
<dbReference type="Pfam" id="PF00023">
    <property type="entry name" value="Ank"/>
    <property type="match status" value="3"/>
</dbReference>
<evidence type="ECO:0000256" key="1">
    <source>
        <dbReference type="ARBA" id="ARBA00022737"/>
    </source>
</evidence>
<dbReference type="GO" id="GO:0061629">
    <property type="term" value="F:RNA polymerase II-specific DNA-binding transcription factor binding"/>
    <property type="evidence" value="ECO:0007669"/>
    <property type="project" value="TreeGrafter"/>
</dbReference>
<feature type="repeat" description="ANK" evidence="3">
    <location>
        <begin position="1468"/>
        <end position="1500"/>
    </location>
</feature>
<evidence type="ECO:0000313" key="6">
    <source>
        <dbReference type="EMBL" id="KAK7872108.1"/>
    </source>
</evidence>
<dbReference type="GO" id="GO:0005634">
    <property type="term" value="C:nucleus"/>
    <property type="evidence" value="ECO:0007669"/>
    <property type="project" value="TreeGrafter"/>
</dbReference>
<gene>
    <name evidence="6" type="ORF">R5R35_005184</name>
</gene>
<keyword evidence="7" id="KW-1185">Reference proteome</keyword>
<dbReference type="PANTHER" id="PTHR24126:SF14">
    <property type="entry name" value="ANK_REP_REGION DOMAIN-CONTAINING PROTEIN"/>
    <property type="match status" value="1"/>
</dbReference>
<feature type="region of interest" description="Disordered" evidence="4">
    <location>
        <begin position="1559"/>
        <end position="1579"/>
    </location>
</feature>
<dbReference type="InterPro" id="IPR002110">
    <property type="entry name" value="Ankyrin_rpt"/>
</dbReference>
<feature type="domain" description="NACHT" evidence="5">
    <location>
        <begin position="532"/>
        <end position="691"/>
    </location>
</feature>
<dbReference type="SUPFAM" id="SSF48403">
    <property type="entry name" value="Ankyrin repeat"/>
    <property type="match status" value="2"/>
</dbReference>
<dbReference type="GO" id="GO:0006357">
    <property type="term" value="P:regulation of transcription by RNA polymerase II"/>
    <property type="evidence" value="ECO:0007669"/>
    <property type="project" value="TreeGrafter"/>
</dbReference>
<dbReference type="PROSITE" id="PS50088">
    <property type="entry name" value="ANK_REPEAT"/>
    <property type="match status" value="10"/>
</dbReference>
<feature type="repeat" description="ANK" evidence="3">
    <location>
        <begin position="1402"/>
        <end position="1434"/>
    </location>
</feature>
<feature type="repeat" description="ANK" evidence="3">
    <location>
        <begin position="1066"/>
        <end position="1098"/>
    </location>
</feature>
<protein>
    <recommendedName>
        <fullName evidence="5">NACHT domain-containing protein</fullName>
    </recommendedName>
</protein>
<dbReference type="SUPFAM" id="SSF52540">
    <property type="entry name" value="P-loop containing nucleoside triphosphate hydrolases"/>
    <property type="match status" value="1"/>
</dbReference>